<name>A0ABR2IQP8_9EUKA</name>
<protein>
    <submittedName>
        <fullName evidence="2">Uncharacterized protein</fullName>
    </submittedName>
</protein>
<organism evidence="2 3">
    <name type="scientific">Tritrichomonas musculus</name>
    <dbReference type="NCBI Taxonomy" id="1915356"/>
    <lineage>
        <taxon>Eukaryota</taxon>
        <taxon>Metamonada</taxon>
        <taxon>Parabasalia</taxon>
        <taxon>Tritrichomonadida</taxon>
        <taxon>Tritrichomonadidae</taxon>
        <taxon>Tritrichomonas</taxon>
    </lineage>
</organism>
<proteinExistence type="predicted"/>
<evidence type="ECO:0000313" key="3">
    <source>
        <dbReference type="Proteomes" id="UP001470230"/>
    </source>
</evidence>
<accession>A0ABR2IQP8</accession>
<dbReference type="EMBL" id="JAPFFF010000015">
    <property type="protein sequence ID" value="KAK8867243.1"/>
    <property type="molecule type" value="Genomic_DNA"/>
</dbReference>
<evidence type="ECO:0000313" key="1">
    <source>
        <dbReference type="EMBL" id="KAK8867243.1"/>
    </source>
</evidence>
<sequence>MTYRRNIQSDEPMPLETKIDLAIDDFFEYLDLDNIQCVDDLMNQFNVYLHDIGFDRVFHPTNINIYHNIDDINRLIASYVTDNDMYKKIELLYKCIELVLLHEQIES</sequence>
<gene>
    <name evidence="1" type="ORF">M9Y10_010220</name>
    <name evidence="2" type="ORF">M9Y10_010221</name>
</gene>
<dbReference type="EMBL" id="JAPFFF010000015">
    <property type="protein sequence ID" value="KAK8867244.1"/>
    <property type="molecule type" value="Genomic_DNA"/>
</dbReference>
<dbReference type="Proteomes" id="UP001470230">
    <property type="component" value="Unassembled WGS sequence"/>
</dbReference>
<reference evidence="2 3" key="1">
    <citation type="submission" date="2024-04" db="EMBL/GenBank/DDBJ databases">
        <title>Tritrichomonas musculus Genome.</title>
        <authorList>
            <person name="Alves-Ferreira E."/>
            <person name="Grigg M."/>
            <person name="Lorenzi H."/>
            <person name="Galac M."/>
        </authorList>
    </citation>
    <scope>NUCLEOTIDE SEQUENCE [LARGE SCALE GENOMIC DNA]</scope>
    <source>
        <strain evidence="2 3">EAF2021</strain>
    </source>
</reference>
<keyword evidence="3" id="KW-1185">Reference proteome</keyword>
<comment type="caution">
    <text evidence="2">The sequence shown here is derived from an EMBL/GenBank/DDBJ whole genome shotgun (WGS) entry which is preliminary data.</text>
</comment>
<evidence type="ECO:0000313" key="2">
    <source>
        <dbReference type="EMBL" id="KAK8867244.1"/>
    </source>
</evidence>